<sequence length="381" mass="43351">MNRQVHTEGLIQVGACSLPVFHILEKKDGSVVGMGKTVESTVNRLVDLICSGKKVLYDEAVKSTRTRVVKEVMERLERTGTGIKGKEGKELSFYMQAGSPTLPVVTETQELEMGRIRDFHAVDCGLYVCDLSMQGYGLGQLVNRFLLCSEGQEGVVDSRETRRDVYRKEILPAFDVYVSTDKAGQQQFVPLTETSHYMTRNEVQDGVSLLKRLSTQGKRVLYLETDITRRTKVLTNLLNDVAEHTETVYMGRSLPTSFIAGKLTAVHPFLWEEEMKKAFARLQEEKDVLFVYSASMVDKWFKQAIDAMQERKGGVMTICMESDSLLFDLVAKYMLAKYEGFDWSKEEYSWEQIEKIVYPAVDVIVHNVNGSWLEVEVRDWA</sequence>
<reference evidence="1 2" key="1">
    <citation type="submission" date="2017-09" db="EMBL/GenBank/DDBJ databases">
        <title>Large-scale bioinformatics analysis of Bacillus genomes uncovers conserved roles of natural products in bacterial physiology.</title>
        <authorList>
            <consortium name="Agbiome Team Llc"/>
            <person name="Bleich R.M."/>
            <person name="Kirk G.J."/>
            <person name="Santa Maria K.C."/>
            <person name="Allen S.E."/>
            <person name="Farag S."/>
            <person name="Shank E.A."/>
            <person name="Bowers A."/>
        </authorList>
    </citation>
    <scope>NUCLEOTIDE SEQUENCE [LARGE SCALE GENOMIC DNA]</scope>
    <source>
        <strain evidence="1 2">AFS005140</strain>
    </source>
</reference>
<dbReference type="AlphaFoldDB" id="A0ABD6S7D7"/>
<comment type="caution">
    <text evidence="1">The sequence shown here is derived from an EMBL/GenBank/DDBJ whole genome shotgun (WGS) entry which is preliminary data.</text>
</comment>
<dbReference type="Proteomes" id="UP000219897">
    <property type="component" value="Unassembled WGS sequence"/>
</dbReference>
<accession>A0ABD6S7D7</accession>
<evidence type="ECO:0000313" key="1">
    <source>
        <dbReference type="EMBL" id="PER55721.1"/>
    </source>
</evidence>
<organism evidence="1 2">
    <name type="scientific">Bacillus thuringiensis</name>
    <dbReference type="NCBI Taxonomy" id="1428"/>
    <lineage>
        <taxon>Bacteria</taxon>
        <taxon>Bacillati</taxon>
        <taxon>Bacillota</taxon>
        <taxon>Bacilli</taxon>
        <taxon>Bacillales</taxon>
        <taxon>Bacillaceae</taxon>
        <taxon>Bacillus</taxon>
        <taxon>Bacillus cereus group</taxon>
    </lineage>
</organism>
<proteinExistence type="predicted"/>
<protein>
    <submittedName>
        <fullName evidence="1">Uncharacterized protein</fullName>
    </submittedName>
</protein>
<name>A0ABD6S7D7_BACTU</name>
<evidence type="ECO:0000313" key="2">
    <source>
        <dbReference type="Proteomes" id="UP000219897"/>
    </source>
</evidence>
<dbReference type="EMBL" id="NTYF01000023">
    <property type="protein sequence ID" value="PER55721.1"/>
    <property type="molecule type" value="Genomic_DNA"/>
</dbReference>
<gene>
    <name evidence="1" type="ORF">CN495_08180</name>
</gene>